<dbReference type="InterPro" id="IPR059017">
    <property type="entry name" value="PMEL_NMB_N"/>
</dbReference>
<dbReference type="InterPro" id="IPR046846">
    <property type="entry name" value="PKAT_KLD"/>
</dbReference>
<evidence type="ECO:0000256" key="2">
    <source>
        <dbReference type="ARBA" id="ARBA00023180"/>
    </source>
</evidence>
<dbReference type="FunFam" id="2.60.40.10:FF:001512">
    <property type="entry name" value="Premelanosome protein a"/>
    <property type="match status" value="1"/>
</dbReference>
<reference evidence="9" key="1">
    <citation type="submission" date="2025-08" db="UniProtKB">
        <authorList>
            <consortium name="RefSeq"/>
        </authorList>
    </citation>
    <scope>IDENTIFICATION</scope>
</reference>
<evidence type="ECO:0000313" key="8">
    <source>
        <dbReference type="Proteomes" id="UP000515159"/>
    </source>
</evidence>
<dbReference type="PANTHER" id="PTHR11861">
    <property type="entry name" value="MELANOCYTE PROTEIN PMEL 17-RELATED"/>
    <property type="match status" value="1"/>
</dbReference>
<keyword evidence="2" id="KW-0325">Glycoprotein</keyword>
<dbReference type="GeneID" id="117357161"/>
<keyword evidence="5" id="KW-0472">Membrane</keyword>
<dbReference type="GO" id="GO:0042470">
    <property type="term" value="C:melanosome"/>
    <property type="evidence" value="ECO:0007669"/>
    <property type="project" value="TreeGrafter"/>
</dbReference>
<dbReference type="GO" id="GO:0005886">
    <property type="term" value="C:plasma membrane"/>
    <property type="evidence" value="ECO:0007669"/>
    <property type="project" value="TreeGrafter"/>
</dbReference>
<keyword evidence="8" id="KW-1185">Reference proteome</keyword>
<dbReference type="Gene3D" id="2.60.40.10">
    <property type="entry name" value="Immunoglobulins"/>
    <property type="match status" value="1"/>
</dbReference>
<dbReference type="SUPFAM" id="SSF49299">
    <property type="entry name" value="PKD domain"/>
    <property type="match status" value="1"/>
</dbReference>
<sequence>MHGFWWVAVLCVLLTGAAAQNKPGQQDRGQGKDSRYSHKQLPSSAPYMAWNSRLYPVWQEGDPRQRDCWKGGQVMLEVNNDAPTLASAKVTFSIRLQFPHNQTVLADGQVVWSQNCTANGTSVTAGEPVFPSEISEDSDCVFPDGSPCPQEAERRHCKFVYVWQTWGKYWQVMDGPSSLLTVNTEDVPLGSYTMEVIVYHHRGKQKFIPLGKAASQFSIIDQIPLSVEILQIVDLDQTDNRFVQNRAISFHVKVHDPSQYLKDADLTYSWDFGDQSGTLISHTETVTHTYITAGSFEPQLVLQAAIPLASCSITSARTIVVASTEPAGQQSSGTAGGTEGTSAIITTQGQSTAGTSSATTPSDQPANETLTITASASLVPNLVTAATGSLGPGAAATFSVAVPANINLAATVEGSGIPTSLTEAVSTVLPASVATEASLPVSVATDSPTLPSVEGTTAGVDLSGSPEVAAATTEVQPEAVTDTPGESLQLKKRQAPEEQTFSCFLYRYGSFSTDLDIVQGIESVEIVQVLPVAAEGQGNAVDFTLTCQGSVPQEACTVISDPDCLTPQQTSCGPVESSPDCQLVLRQVFSDSGVYCVNVSLTNDVSLAMASTQVSIGKGGDASPLTGAAWGIGVLLVVVLIVVAYTYRHTQKYSSLPTDATQSSTPRWIIRPSPLFLFWRHIMNCPMSGESRPLLHRSAV</sequence>
<dbReference type="InterPro" id="IPR035986">
    <property type="entry name" value="PKD_dom_sf"/>
</dbReference>
<dbReference type="Pfam" id="PF20433">
    <property type="entry name" value="PKAT_KLD"/>
    <property type="match status" value="1"/>
</dbReference>
<dbReference type="GO" id="GO:0032438">
    <property type="term" value="P:melanosome organization"/>
    <property type="evidence" value="ECO:0007669"/>
    <property type="project" value="TreeGrafter"/>
</dbReference>
<feature type="chain" id="PRO_5027745510" evidence="6">
    <location>
        <begin position="20"/>
        <end position="700"/>
    </location>
</feature>
<proteinExistence type="inferred from homology"/>
<dbReference type="SMART" id="SM00089">
    <property type="entry name" value="PKD"/>
    <property type="match status" value="1"/>
</dbReference>
<keyword evidence="5" id="KW-0812">Transmembrane</keyword>
<dbReference type="InterPro" id="IPR000601">
    <property type="entry name" value="PKD_dom"/>
</dbReference>
<feature type="signal peptide" evidence="6">
    <location>
        <begin position="1"/>
        <end position="19"/>
    </location>
</feature>
<dbReference type="InterPro" id="IPR045219">
    <property type="entry name" value="PKAT"/>
</dbReference>
<evidence type="ECO:0000256" key="4">
    <source>
        <dbReference type="SAM" id="MobiDB-lite"/>
    </source>
</evidence>
<dbReference type="FunCoup" id="A0A6P8R0D4">
    <property type="interactions" value="208"/>
</dbReference>
<dbReference type="InterPro" id="IPR022409">
    <property type="entry name" value="PKD/Chitinase_dom"/>
</dbReference>
<dbReference type="PANTHER" id="PTHR11861:SF1">
    <property type="entry name" value="MELANOCYTE PROTEIN PMEL"/>
    <property type="match status" value="1"/>
</dbReference>
<protein>
    <submittedName>
        <fullName evidence="9">Melanocyte protein PMEL</fullName>
    </submittedName>
</protein>
<evidence type="ECO:0000256" key="3">
    <source>
        <dbReference type="ARBA" id="ARBA00025776"/>
    </source>
</evidence>
<dbReference type="Proteomes" id="UP000515159">
    <property type="component" value="Chromosome 3"/>
</dbReference>
<keyword evidence="1 6" id="KW-0732">Signal</keyword>
<dbReference type="CTD" id="6490"/>
<feature type="region of interest" description="Disordered" evidence="4">
    <location>
        <begin position="21"/>
        <end position="40"/>
    </location>
</feature>
<dbReference type="RefSeq" id="XP_033793418.1">
    <property type="nucleotide sequence ID" value="XM_033937527.1"/>
</dbReference>
<dbReference type="Pfam" id="PF00801">
    <property type="entry name" value="PKD"/>
    <property type="match status" value="1"/>
</dbReference>
<dbReference type="Pfam" id="PF26141">
    <property type="entry name" value="PMEL_NMB_N"/>
    <property type="match status" value="1"/>
</dbReference>
<dbReference type="PROSITE" id="PS50093">
    <property type="entry name" value="PKD"/>
    <property type="match status" value="1"/>
</dbReference>
<feature type="transmembrane region" description="Helical" evidence="5">
    <location>
        <begin position="628"/>
        <end position="647"/>
    </location>
</feature>
<evidence type="ECO:0000256" key="1">
    <source>
        <dbReference type="ARBA" id="ARBA00022729"/>
    </source>
</evidence>
<evidence type="ECO:0000259" key="7">
    <source>
        <dbReference type="PROSITE" id="PS50093"/>
    </source>
</evidence>
<gene>
    <name evidence="9" type="primary">PMEL</name>
</gene>
<dbReference type="InParanoid" id="A0A6P8R0D4"/>
<dbReference type="AlphaFoldDB" id="A0A6P8R0D4"/>
<comment type="similarity">
    <text evidence="3">Belongs to the PMEL/NMB family.</text>
</comment>
<dbReference type="OrthoDB" id="9939762at2759"/>
<feature type="domain" description="PKD" evidence="7">
    <location>
        <begin position="265"/>
        <end position="302"/>
    </location>
</feature>
<dbReference type="InterPro" id="IPR013783">
    <property type="entry name" value="Ig-like_fold"/>
</dbReference>
<name>A0A6P8R0D4_GEOSA</name>
<organism evidence="8 9">
    <name type="scientific">Geotrypetes seraphini</name>
    <name type="common">Gaboon caecilian</name>
    <name type="synonym">Caecilia seraphini</name>
    <dbReference type="NCBI Taxonomy" id="260995"/>
    <lineage>
        <taxon>Eukaryota</taxon>
        <taxon>Metazoa</taxon>
        <taxon>Chordata</taxon>
        <taxon>Craniata</taxon>
        <taxon>Vertebrata</taxon>
        <taxon>Euteleostomi</taxon>
        <taxon>Amphibia</taxon>
        <taxon>Gymnophiona</taxon>
        <taxon>Geotrypetes</taxon>
    </lineage>
</organism>
<evidence type="ECO:0000256" key="6">
    <source>
        <dbReference type="SAM" id="SignalP"/>
    </source>
</evidence>
<dbReference type="CDD" id="cd00146">
    <property type="entry name" value="PKD"/>
    <property type="match status" value="1"/>
</dbReference>
<evidence type="ECO:0000256" key="5">
    <source>
        <dbReference type="SAM" id="Phobius"/>
    </source>
</evidence>
<keyword evidence="5" id="KW-1133">Transmembrane helix</keyword>
<accession>A0A6P8R0D4</accession>
<dbReference type="KEGG" id="gsh:117357161"/>
<evidence type="ECO:0000313" key="9">
    <source>
        <dbReference type="RefSeq" id="XP_033793418.1"/>
    </source>
</evidence>